<organism evidence="4 5">
    <name type="scientific">Dyadobacter linearis</name>
    <dbReference type="NCBI Taxonomy" id="2823330"/>
    <lineage>
        <taxon>Bacteria</taxon>
        <taxon>Pseudomonadati</taxon>
        <taxon>Bacteroidota</taxon>
        <taxon>Cytophagia</taxon>
        <taxon>Cytophagales</taxon>
        <taxon>Spirosomataceae</taxon>
        <taxon>Dyadobacter</taxon>
    </lineage>
</organism>
<dbReference type="InterPro" id="IPR011006">
    <property type="entry name" value="CheY-like_superfamily"/>
</dbReference>
<sequence>MSILYIDHEVNNLNSFKAAFRRDAQIFLADSTVEGFRILEEEEIDVIFADHQMPEMTGLEFLRLASLKYPSSVRVLMTGNAYTDEIMLAASKGYFHRYINKPWDEQELRHLFIQPVQ</sequence>
<comment type="caution">
    <text evidence="4">The sequence shown here is derived from an EMBL/GenBank/DDBJ whole genome shotgun (WGS) entry which is preliminary data.</text>
</comment>
<dbReference type="RefSeq" id="WP_215231901.1">
    <property type="nucleotide sequence ID" value="NZ_CAJRAU010000001.1"/>
</dbReference>
<evidence type="ECO:0000256" key="2">
    <source>
        <dbReference type="PROSITE-ProRule" id="PRU00169"/>
    </source>
</evidence>
<dbReference type="Pfam" id="PF00072">
    <property type="entry name" value="Response_reg"/>
    <property type="match status" value="1"/>
</dbReference>
<accession>A0ABM8UK14</accession>
<dbReference type="InterPro" id="IPR001789">
    <property type="entry name" value="Sig_transdc_resp-reg_receiver"/>
</dbReference>
<keyword evidence="5" id="KW-1185">Reference proteome</keyword>
<dbReference type="PROSITE" id="PS50110">
    <property type="entry name" value="RESPONSE_REGULATORY"/>
    <property type="match status" value="1"/>
</dbReference>
<evidence type="ECO:0000313" key="5">
    <source>
        <dbReference type="Proteomes" id="UP000679725"/>
    </source>
</evidence>
<dbReference type="Gene3D" id="3.40.50.2300">
    <property type="match status" value="1"/>
</dbReference>
<dbReference type="Proteomes" id="UP000679725">
    <property type="component" value="Unassembled WGS sequence"/>
</dbReference>
<evidence type="ECO:0000313" key="4">
    <source>
        <dbReference type="EMBL" id="CAG5067755.1"/>
    </source>
</evidence>
<dbReference type="InterPro" id="IPR050595">
    <property type="entry name" value="Bact_response_regulator"/>
</dbReference>
<keyword evidence="1 2" id="KW-0597">Phosphoprotein</keyword>
<name>A0ABM8UK14_9BACT</name>
<dbReference type="SMART" id="SM00448">
    <property type="entry name" value="REC"/>
    <property type="match status" value="1"/>
</dbReference>
<dbReference type="EMBL" id="CAJRAU010000001">
    <property type="protein sequence ID" value="CAG5067755.1"/>
    <property type="molecule type" value="Genomic_DNA"/>
</dbReference>
<feature type="domain" description="Response regulatory" evidence="3">
    <location>
        <begin position="2"/>
        <end position="116"/>
    </location>
</feature>
<evidence type="ECO:0000259" key="3">
    <source>
        <dbReference type="PROSITE" id="PS50110"/>
    </source>
</evidence>
<dbReference type="PANTHER" id="PTHR44591">
    <property type="entry name" value="STRESS RESPONSE REGULATOR PROTEIN 1"/>
    <property type="match status" value="1"/>
</dbReference>
<gene>
    <name evidence="4" type="primary">hupR1_1</name>
    <name evidence="4" type="ORF">DYBT9623_00477</name>
</gene>
<evidence type="ECO:0000256" key="1">
    <source>
        <dbReference type="ARBA" id="ARBA00022553"/>
    </source>
</evidence>
<protein>
    <submittedName>
        <fullName evidence="4">Hydrogenase transcriptional regulatory protein hupR1</fullName>
    </submittedName>
</protein>
<dbReference type="PANTHER" id="PTHR44591:SF19">
    <property type="entry name" value="TWO-COMPONENT RESPONSE REGULATOR-RELATED"/>
    <property type="match status" value="1"/>
</dbReference>
<dbReference type="SUPFAM" id="SSF52172">
    <property type="entry name" value="CheY-like"/>
    <property type="match status" value="1"/>
</dbReference>
<feature type="modified residue" description="4-aspartylphosphate" evidence="2">
    <location>
        <position position="50"/>
    </location>
</feature>
<proteinExistence type="predicted"/>
<reference evidence="4 5" key="1">
    <citation type="submission" date="2021-04" db="EMBL/GenBank/DDBJ databases">
        <authorList>
            <person name="Rodrigo-Torres L."/>
            <person name="Arahal R. D."/>
            <person name="Lucena T."/>
        </authorList>
    </citation>
    <scope>NUCLEOTIDE SEQUENCE [LARGE SCALE GENOMIC DNA]</scope>
    <source>
        <strain evidence="4 5">CECT 9623</strain>
    </source>
</reference>